<dbReference type="GeneTree" id="ENSGT00950000182849"/>
<dbReference type="Pfam" id="PF17820">
    <property type="entry name" value="PDZ_6"/>
    <property type="match status" value="1"/>
</dbReference>
<dbReference type="PROSITE" id="PS50106">
    <property type="entry name" value="PDZ"/>
    <property type="match status" value="2"/>
</dbReference>
<dbReference type="Bgee" id="ENSACLG00000022863">
    <property type="expression patterns" value="Expressed in camera-type eye and 3 other cell types or tissues"/>
</dbReference>
<dbReference type="SMART" id="SM00228">
    <property type="entry name" value="PDZ"/>
    <property type="match status" value="2"/>
</dbReference>
<accession>A0A3P8QWC2</accession>
<dbReference type="InterPro" id="IPR041489">
    <property type="entry name" value="PDZ_6"/>
</dbReference>
<dbReference type="InterPro" id="IPR036034">
    <property type="entry name" value="PDZ_sf"/>
</dbReference>
<reference evidence="5" key="3">
    <citation type="submission" date="2025-09" db="UniProtKB">
        <authorList>
            <consortium name="Ensembl"/>
        </authorList>
    </citation>
    <scope>IDENTIFICATION</scope>
</reference>
<evidence type="ECO:0000256" key="3">
    <source>
        <dbReference type="ARBA" id="ARBA00022737"/>
    </source>
</evidence>
<dbReference type="GO" id="GO:0005102">
    <property type="term" value="F:signaling receptor binding"/>
    <property type="evidence" value="ECO:0007669"/>
    <property type="project" value="TreeGrafter"/>
</dbReference>
<keyword evidence="6" id="KW-1185">Reference proteome</keyword>
<dbReference type="PANTHER" id="PTHR14191">
    <property type="entry name" value="PDZ DOMAIN CONTAINING PROTEIN"/>
    <property type="match status" value="1"/>
</dbReference>
<keyword evidence="2" id="KW-0472">Membrane</keyword>
<evidence type="ECO:0000313" key="5">
    <source>
        <dbReference type="Ensembl" id="ENSACLP00000033970.2"/>
    </source>
</evidence>
<name>A0A3P8QWC2_ASTCA</name>
<protein>
    <recommendedName>
        <fullName evidence="4">PDZ domain-containing protein</fullName>
    </recommendedName>
</protein>
<reference evidence="5" key="1">
    <citation type="submission" date="2018-05" db="EMBL/GenBank/DDBJ databases">
        <authorList>
            <person name="Datahose"/>
        </authorList>
    </citation>
    <scope>NUCLEOTIDE SEQUENCE</scope>
</reference>
<dbReference type="SUPFAM" id="SSF50156">
    <property type="entry name" value="PDZ domain-like"/>
    <property type="match status" value="2"/>
</dbReference>
<dbReference type="InterPro" id="IPR051067">
    <property type="entry name" value="NHER"/>
</dbReference>
<dbReference type="GO" id="GO:0072659">
    <property type="term" value="P:protein localization to plasma membrane"/>
    <property type="evidence" value="ECO:0007669"/>
    <property type="project" value="TreeGrafter"/>
</dbReference>
<dbReference type="PANTHER" id="PTHR14191:SF20">
    <property type="entry name" value="NA(+)_H(+) EXCHANGE REGULATORY COFACTOR NHE-RF4"/>
    <property type="match status" value="1"/>
</dbReference>
<dbReference type="GO" id="GO:0016324">
    <property type="term" value="C:apical plasma membrane"/>
    <property type="evidence" value="ECO:0007669"/>
    <property type="project" value="TreeGrafter"/>
</dbReference>
<sequence length="336" mass="37311">MGVDLKFLANATKGDRWSRPRLCHIQKQPKHGLGMTIVSVDGIYFTVDVSTGEKNQYMVRTVIDGPAEKAGIFSGDRLIWINGLMVSTLRYSALIRTVRILFSQSELMCVLCYTECALLSGVFGPQVKKSGDSVTVLETVINLIIIFCDPAVHVLREVDVGSPAQGAGMEDGDLLLAVNGEPTESMEHEDIVRKIRQSGDKVSLTAISILFKCSSNVPVSQNFRAFSVESLMRLKEFLVLCRQHMADPTTYCTFLTLFFITVIVTTRTRLQFFSCQPHTPTTTTANTQDPVQTLMQGRRGKLMQLRCVSLPAAVPQTTPRNILTRENINLFTKIIS</sequence>
<feature type="domain" description="PDZ" evidence="4">
    <location>
        <begin position="22"/>
        <end position="99"/>
    </location>
</feature>
<dbReference type="InterPro" id="IPR001478">
    <property type="entry name" value="PDZ"/>
</dbReference>
<dbReference type="CDD" id="cd06768">
    <property type="entry name" value="PDZ_NHERF-like"/>
    <property type="match status" value="1"/>
</dbReference>
<dbReference type="Gene3D" id="2.30.42.10">
    <property type="match status" value="2"/>
</dbReference>
<evidence type="ECO:0000259" key="4">
    <source>
        <dbReference type="PROSITE" id="PS50106"/>
    </source>
</evidence>
<dbReference type="AlphaFoldDB" id="A0A3P8QWC2"/>
<feature type="domain" description="PDZ" evidence="4">
    <location>
        <begin position="154"/>
        <end position="204"/>
    </location>
</feature>
<organism evidence="5 6">
    <name type="scientific">Astatotilapia calliptera</name>
    <name type="common">Eastern happy</name>
    <name type="synonym">Chromis callipterus</name>
    <dbReference type="NCBI Taxonomy" id="8154"/>
    <lineage>
        <taxon>Eukaryota</taxon>
        <taxon>Metazoa</taxon>
        <taxon>Chordata</taxon>
        <taxon>Craniata</taxon>
        <taxon>Vertebrata</taxon>
        <taxon>Euteleostomi</taxon>
        <taxon>Actinopterygii</taxon>
        <taxon>Neopterygii</taxon>
        <taxon>Teleostei</taxon>
        <taxon>Neoteleostei</taxon>
        <taxon>Acanthomorphata</taxon>
        <taxon>Ovalentaria</taxon>
        <taxon>Cichlomorphae</taxon>
        <taxon>Cichliformes</taxon>
        <taxon>Cichlidae</taxon>
        <taxon>African cichlids</taxon>
        <taxon>Pseudocrenilabrinae</taxon>
        <taxon>Haplochromini</taxon>
        <taxon>Astatotilapia</taxon>
    </lineage>
</organism>
<proteinExistence type="predicted"/>
<keyword evidence="2" id="KW-1003">Cell membrane</keyword>
<dbReference type="Proteomes" id="UP000265100">
    <property type="component" value="Chromosome 14"/>
</dbReference>
<evidence type="ECO:0000256" key="1">
    <source>
        <dbReference type="ARBA" id="ARBA00004236"/>
    </source>
</evidence>
<evidence type="ECO:0000313" key="6">
    <source>
        <dbReference type="Proteomes" id="UP000265100"/>
    </source>
</evidence>
<dbReference type="GO" id="GO:0043495">
    <property type="term" value="F:protein-membrane adaptor activity"/>
    <property type="evidence" value="ECO:0007669"/>
    <property type="project" value="TreeGrafter"/>
</dbReference>
<evidence type="ECO:0000256" key="2">
    <source>
        <dbReference type="ARBA" id="ARBA00022475"/>
    </source>
</evidence>
<dbReference type="Ensembl" id="ENSACLT00000034777.2">
    <property type="protein sequence ID" value="ENSACLP00000033970.2"/>
    <property type="gene ID" value="ENSACLG00000022863.2"/>
</dbReference>
<keyword evidence="3" id="KW-0677">Repeat</keyword>
<reference evidence="5" key="2">
    <citation type="submission" date="2025-08" db="UniProtKB">
        <authorList>
            <consortium name="Ensembl"/>
        </authorList>
    </citation>
    <scope>IDENTIFICATION</scope>
</reference>
<comment type="subcellular location">
    <subcellularLocation>
        <location evidence="1">Cell membrane</location>
    </subcellularLocation>
</comment>